<proteinExistence type="predicted"/>
<sequence>MNNPARQFVAQPVAEALIVRVRGSAPVAVGNSMRLLRDGRWDGTVGGGHLEHALRDSLRTLAGDTAAPRRFDFTLGAGSDQCCGGRVEACALPIPPLFGALYAPGAARVYTVNGTALSLAGGTTADGRWRGAPAARAALAGVNEAGYSPDGHWFVLPATPRTPLWLFGAGHVARALARCAAELDFAIDVFDARDEWADPTAFPDDIRLHREIEPAALAQPPRTAVILVMTHSHTLDYALLEHFLPQPLAYLGVIGSRSKATRFYHALQRDGHSLPPQLHMPIGLPGLGKRPAEIAISVLAELLALRQRDAGQTAPTHRPTQGLS</sequence>
<dbReference type="AlphaFoldDB" id="A0A1P8UHG6"/>
<dbReference type="PANTHER" id="PTHR30388">
    <property type="entry name" value="ALDEHYDE OXIDOREDUCTASE MOLYBDENUM COFACTOR ASSEMBLY PROTEIN"/>
    <property type="match status" value="1"/>
</dbReference>
<dbReference type="Pfam" id="PF02625">
    <property type="entry name" value="XdhC_CoxI"/>
    <property type="match status" value="1"/>
</dbReference>
<feature type="domain" description="XdhC Rossmann" evidence="2">
    <location>
        <begin position="164"/>
        <end position="302"/>
    </location>
</feature>
<dbReference type="Proteomes" id="UP000243807">
    <property type="component" value="Chromosome"/>
</dbReference>
<protein>
    <submittedName>
        <fullName evidence="3">Xanthine dehydrogenase accessory protein XdhC</fullName>
    </submittedName>
</protein>
<evidence type="ECO:0000313" key="3">
    <source>
        <dbReference type="EMBL" id="APZ43272.1"/>
    </source>
</evidence>
<dbReference type="KEGG" id="afy:BW247_09340"/>
<dbReference type="InterPro" id="IPR014308">
    <property type="entry name" value="Xanthine_DH_XdhC"/>
</dbReference>
<evidence type="ECO:0000259" key="1">
    <source>
        <dbReference type="Pfam" id="PF02625"/>
    </source>
</evidence>
<dbReference type="RefSeq" id="WP_076836913.1">
    <property type="nucleotide sequence ID" value="NZ_CP019434.1"/>
</dbReference>
<dbReference type="InterPro" id="IPR003777">
    <property type="entry name" value="XdhC_CoxI"/>
</dbReference>
<feature type="domain" description="XdhC- CoxI" evidence="1">
    <location>
        <begin position="11"/>
        <end position="64"/>
    </location>
</feature>
<evidence type="ECO:0000313" key="4">
    <source>
        <dbReference type="Proteomes" id="UP000243807"/>
    </source>
</evidence>
<organism evidence="3 4">
    <name type="scientific">Acidihalobacter ferrooxydans</name>
    <dbReference type="NCBI Taxonomy" id="1765967"/>
    <lineage>
        <taxon>Bacteria</taxon>
        <taxon>Pseudomonadati</taxon>
        <taxon>Pseudomonadota</taxon>
        <taxon>Gammaproteobacteria</taxon>
        <taxon>Chromatiales</taxon>
        <taxon>Ectothiorhodospiraceae</taxon>
        <taxon>Acidihalobacter</taxon>
    </lineage>
</organism>
<evidence type="ECO:0000259" key="2">
    <source>
        <dbReference type="Pfam" id="PF13478"/>
    </source>
</evidence>
<dbReference type="InterPro" id="IPR052698">
    <property type="entry name" value="MoCofactor_Util/Proc"/>
</dbReference>
<gene>
    <name evidence="3" type="ORF">BW247_09340</name>
</gene>
<accession>A0A1P8UHG6</accession>
<dbReference type="OrthoDB" id="61481at2"/>
<dbReference type="EMBL" id="CP019434">
    <property type="protein sequence ID" value="APZ43272.1"/>
    <property type="molecule type" value="Genomic_DNA"/>
</dbReference>
<dbReference type="PANTHER" id="PTHR30388:SF6">
    <property type="entry name" value="XANTHINE DEHYDROGENASE SUBUNIT A-RELATED"/>
    <property type="match status" value="1"/>
</dbReference>
<reference evidence="3 4" key="1">
    <citation type="submission" date="2017-01" db="EMBL/GenBank/DDBJ databases">
        <title>Draft sequence of Acidihalobacter ferrooxidans strain DSM 14175 (strain V8).</title>
        <authorList>
            <person name="Khaleque H.N."/>
            <person name="Ramsay J.P."/>
            <person name="Murphy R.J.T."/>
            <person name="Kaksonen A.H."/>
            <person name="Boxall N.J."/>
            <person name="Watkin E.L.J."/>
        </authorList>
    </citation>
    <scope>NUCLEOTIDE SEQUENCE [LARGE SCALE GENOMIC DNA]</scope>
    <source>
        <strain evidence="3 4">V8</strain>
    </source>
</reference>
<dbReference type="STRING" id="1765967.BW247_09340"/>
<dbReference type="Gene3D" id="3.40.50.720">
    <property type="entry name" value="NAD(P)-binding Rossmann-like Domain"/>
    <property type="match status" value="1"/>
</dbReference>
<dbReference type="InterPro" id="IPR027051">
    <property type="entry name" value="XdhC_Rossmann_dom"/>
</dbReference>
<name>A0A1P8UHG6_9GAMM</name>
<keyword evidence="4" id="KW-1185">Reference proteome</keyword>
<dbReference type="Pfam" id="PF13478">
    <property type="entry name" value="XdhC_C"/>
    <property type="match status" value="1"/>
</dbReference>
<dbReference type="NCBIfam" id="TIGR02964">
    <property type="entry name" value="xanthine_xdhC"/>
    <property type="match status" value="1"/>
</dbReference>